<evidence type="ECO:0000313" key="2">
    <source>
        <dbReference type="Proteomes" id="UP000499080"/>
    </source>
</evidence>
<dbReference type="OrthoDB" id="10479701at2759"/>
<protein>
    <submittedName>
        <fullName evidence="1">Uncharacterized protein</fullName>
    </submittedName>
</protein>
<organism evidence="1 2">
    <name type="scientific">Araneus ventricosus</name>
    <name type="common">Orbweaver spider</name>
    <name type="synonym">Epeira ventricosa</name>
    <dbReference type="NCBI Taxonomy" id="182803"/>
    <lineage>
        <taxon>Eukaryota</taxon>
        <taxon>Metazoa</taxon>
        <taxon>Ecdysozoa</taxon>
        <taxon>Arthropoda</taxon>
        <taxon>Chelicerata</taxon>
        <taxon>Arachnida</taxon>
        <taxon>Araneae</taxon>
        <taxon>Araneomorphae</taxon>
        <taxon>Entelegynae</taxon>
        <taxon>Araneoidea</taxon>
        <taxon>Araneidae</taxon>
        <taxon>Araneus</taxon>
    </lineage>
</organism>
<name>A0A4Y2EHQ8_ARAVE</name>
<dbReference type="AlphaFoldDB" id="A0A4Y2EHQ8"/>
<keyword evidence="2" id="KW-1185">Reference proteome</keyword>
<dbReference type="EMBL" id="BGPR01000594">
    <property type="protein sequence ID" value="GBM27789.1"/>
    <property type="molecule type" value="Genomic_DNA"/>
</dbReference>
<gene>
    <name evidence="1" type="ORF">AVEN_269743_1</name>
</gene>
<evidence type="ECO:0000313" key="1">
    <source>
        <dbReference type="EMBL" id="GBM27789.1"/>
    </source>
</evidence>
<accession>A0A4Y2EHQ8</accession>
<comment type="caution">
    <text evidence="1">The sequence shown here is derived from an EMBL/GenBank/DDBJ whole genome shotgun (WGS) entry which is preliminary data.</text>
</comment>
<proteinExistence type="predicted"/>
<dbReference type="Proteomes" id="UP000499080">
    <property type="component" value="Unassembled WGS sequence"/>
</dbReference>
<sequence>MFSEIQYLWFSEQFTNGIGAADYLQIRHWNLDGSLNQRSLAKAIMESSHLSVSRCFALACDHCLEEEAEFYWNQMEEHERKAVIFAPTPTFSWTVMPRIVNLVNLDTRIERERSLGPKSYYDDDLEALSYELKALEPEEKVKLVMRIAEIQRIQPEVMRLCLSLLDKNQQMEVCSKNPSGVLRSLLTWPYHHQFIPVANFLWNSLKESEFCCLISNLVSDLERWPEPEHVQLLKDFWEASPEPLKIYVAYKQTYGRLTDLFDSVARVTRNSVLFPIWRGSLP</sequence>
<reference evidence="1 2" key="1">
    <citation type="journal article" date="2019" name="Sci. Rep.">
        <title>Orb-weaving spider Araneus ventricosus genome elucidates the spidroin gene catalogue.</title>
        <authorList>
            <person name="Kono N."/>
            <person name="Nakamura H."/>
            <person name="Ohtoshi R."/>
            <person name="Moran D.A.P."/>
            <person name="Shinohara A."/>
            <person name="Yoshida Y."/>
            <person name="Fujiwara M."/>
            <person name="Mori M."/>
            <person name="Tomita M."/>
            <person name="Arakawa K."/>
        </authorList>
    </citation>
    <scope>NUCLEOTIDE SEQUENCE [LARGE SCALE GENOMIC DNA]</scope>
</reference>